<feature type="signal peptide" evidence="1">
    <location>
        <begin position="1"/>
        <end position="19"/>
    </location>
</feature>
<evidence type="ECO:0000256" key="1">
    <source>
        <dbReference type="SAM" id="SignalP"/>
    </source>
</evidence>
<evidence type="ECO:0000313" key="2">
    <source>
        <dbReference type="EMBL" id="MDO9709161.1"/>
    </source>
</evidence>
<dbReference type="RefSeq" id="WP_305104025.1">
    <property type="nucleotide sequence ID" value="NZ_JAUTWS010000010.1"/>
</dbReference>
<organism evidence="2 3">
    <name type="scientific">Paracraurococcus lichenis</name>
    <dbReference type="NCBI Taxonomy" id="3064888"/>
    <lineage>
        <taxon>Bacteria</taxon>
        <taxon>Pseudomonadati</taxon>
        <taxon>Pseudomonadota</taxon>
        <taxon>Alphaproteobacteria</taxon>
        <taxon>Acetobacterales</taxon>
        <taxon>Roseomonadaceae</taxon>
        <taxon>Paracraurococcus</taxon>
    </lineage>
</organism>
<name>A0ABT9DZ47_9PROT</name>
<keyword evidence="1" id="KW-0732">Signal</keyword>
<dbReference type="EMBL" id="JAUTWS010000010">
    <property type="protein sequence ID" value="MDO9709161.1"/>
    <property type="molecule type" value="Genomic_DNA"/>
</dbReference>
<reference evidence="2 3" key="1">
    <citation type="submission" date="2023-08" db="EMBL/GenBank/DDBJ databases">
        <title>The draft genome sequence of Paracraurococcus sp. LOR1-02.</title>
        <authorList>
            <person name="Kingkaew E."/>
            <person name="Tanasupawat S."/>
        </authorList>
    </citation>
    <scope>NUCLEOTIDE SEQUENCE [LARGE SCALE GENOMIC DNA]</scope>
    <source>
        <strain evidence="2 3">LOR1-02</strain>
    </source>
</reference>
<protein>
    <submittedName>
        <fullName evidence="2">Uncharacterized protein</fullName>
    </submittedName>
</protein>
<gene>
    <name evidence="2" type="ORF">Q7A36_12480</name>
</gene>
<keyword evidence="3" id="KW-1185">Reference proteome</keyword>
<dbReference type="Proteomes" id="UP001243009">
    <property type="component" value="Unassembled WGS sequence"/>
</dbReference>
<feature type="chain" id="PRO_5046194741" evidence="1">
    <location>
        <begin position="20"/>
        <end position="123"/>
    </location>
</feature>
<evidence type="ECO:0000313" key="3">
    <source>
        <dbReference type="Proteomes" id="UP001243009"/>
    </source>
</evidence>
<accession>A0ABT9DZ47</accession>
<comment type="caution">
    <text evidence="2">The sequence shown here is derived from an EMBL/GenBank/DDBJ whole genome shotgun (WGS) entry which is preliminary data.</text>
</comment>
<proteinExistence type="predicted"/>
<sequence length="123" mass="12448">MIPALLAALLLALPAAAQAPRCGFGLGLEALRGAERQVQAGLAAGDLPAGRAAAEAAAASLEEAATRLGGCGCAQAAGFAREAQGLAEQARSEAVPERIARALDRARFSLGLARERLERRGCS</sequence>